<dbReference type="InterPro" id="IPR001356">
    <property type="entry name" value="HD"/>
</dbReference>
<dbReference type="GO" id="GO:0000981">
    <property type="term" value="F:DNA-binding transcription factor activity, RNA polymerase II-specific"/>
    <property type="evidence" value="ECO:0007669"/>
    <property type="project" value="InterPro"/>
</dbReference>
<protein>
    <submittedName>
        <fullName evidence="9">MBF complex negative regulatory component yox1</fullName>
    </submittedName>
</protein>
<evidence type="ECO:0000313" key="10">
    <source>
        <dbReference type="Proteomes" id="UP000295083"/>
    </source>
</evidence>
<dbReference type="Pfam" id="PF00046">
    <property type="entry name" value="Homeodomain"/>
    <property type="match status" value="1"/>
</dbReference>
<dbReference type="InterPro" id="IPR051775">
    <property type="entry name" value="Homeobox_domain"/>
</dbReference>
<dbReference type="InterPro" id="IPR009057">
    <property type="entry name" value="Homeodomain-like_sf"/>
</dbReference>
<feature type="DNA-binding region" description="Homeobox" evidence="5">
    <location>
        <begin position="78"/>
        <end position="137"/>
    </location>
</feature>
<evidence type="ECO:0000256" key="6">
    <source>
        <dbReference type="RuleBase" id="RU000682"/>
    </source>
</evidence>
<dbReference type="CDD" id="cd00086">
    <property type="entry name" value="homeodomain"/>
    <property type="match status" value="1"/>
</dbReference>
<dbReference type="InterPro" id="IPR017970">
    <property type="entry name" value="Homeobox_CS"/>
</dbReference>
<dbReference type="Proteomes" id="UP000295083">
    <property type="component" value="Unassembled WGS sequence"/>
</dbReference>
<evidence type="ECO:0000259" key="8">
    <source>
        <dbReference type="PROSITE" id="PS50071"/>
    </source>
</evidence>
<evidence type="ECO:0000256" key="4">
    <source>
        <dbReference type="ARBA" id="ARBA00023242"/>
    </source>
</evidence>
<dbReference type="SMART" id="SM00389">
    <property type="entry name" value="HOX"/>
    <property type="match status" value="1"/>
</dbReference>
<gene>
    <name evidence="9" type="primary">yox1</name>
    <name evidence="9" type="ORF">C8035_v005299</name>
</gene>
<evidence type="ECO:0000313" key="9">
    <source>
        <dbReference type="EMBL" id="TDZ31216.1"/>
    </source>
</evidence>
<feature type="compositionally biased region" description="Low complexity" evidence="7">
    <location>
        <begin position="57"/>
        <end position="70"/>
    </location>
</feature>
<feature type="domain" description="Homeobox" evidence="8">
    <location>
        <begin position="76"/>
        <end position="136"/>
    </location>
</feature>
<dbReference type="GO" id="GO:0005634">
    <property type="term" value="C:nucleus"/>
    <property type="evidence" value="ECO:0007669"/>
    <property type="project" value="UniProtKB-SubCell"/>
</dbReference>
<keyword evidence="3 5" id="KW-0371">Homeobox</keyword>
<dbReference type="PANTHER" id="PTHR24323:SF7">
    <property type="entry name" value="HOMEOBOX DOMAIN-CONTAINING PROTEIN"/>
    <property type="match status" value="1"/>
</dbReference>
<evidence type="ECO:0000256" key="5">
    <source>
        <dbReference type="PROSITE-ProRule" id="PRU00108"/>
    </source>
</evidence>
<comment type="caution">
    <text evidence="9">The sequence shown here is derived from an EMBL/GenBank/DDBJ whole genome shotgun (WGS) entry which is preliminary data.</text>
</comment>
<name>A0A4R8Q3G5_9PEZI</name>
<dbReference type="PROSITE" id="PS50071">
    <property type="entry name" value="HOMEOBOX_2"/>
    <property type="match status" value="1"/>
</dbReference>
<dbReference type="PROSITE" id="PS00027">
    <property type="entry name" value="HOMEOBOX_1"/>
    <property type="match status" value="1"/>
</dbReference>
<dbReference type="SUPFAM" id="SSF46689">
    <property type="entry name" value="Homeodomain-like"/>
    <property type="match status" value="1"/>
</dbReference>
<sequence length="526" mass="56036">MPISDVASSALQITDAAAQSTSPSSSDSSAQIEHDSQVQTPTRYSSVVNPAETPDVAPSSSASSSKTDASNPEAEKHPKGKRKRTAAKDKTVLENAYIENPKPDKAARLDIVKRVSLNEKEVQIWFQNRRQNDRRKSRPLSAQEIAALRYGGMQILSSDPVAYSSPVVDEKAISTAAEGPSRAVYLHMETPSRQAAPTPEAFGTISPAFSPPNAPTAAADVTLETPARVTHARPLHSASLSFSGPIGDLPARWSFSTSYSTPPSSSLNRTMEEIHKPDQYQPSSCSTASVTNALPPSQSHMRLSLSLEAEDESNGSAVAAISLLRSTSSVLQSNSSKRNSPASKPASRLQQAKRPKLSRTSSSVARMQTSARDGDDVETYGIDGERPGTKSKGLMNFVVSPSGDSDKENWVPKGEGNGGSVASAHEVQKAEQLMGVGRGYSRRAGRVLQGHHGPAVFGSSRAKTMPAMGRRDSGKGLSIFEDREGPPAPKASDEVERFMRGEVSPSKKGDMDCIAGLLSLSQGNWR</sequence>
<keyword evidence="4 5" id="KW-0539">Nucleus</keyword>
<accession>A0A4R8Q3G5</accession>
<feature type="compositionally biased region" description="Polar residues" evidence="7">
    <location>
        <begin position="1"/>
        <end position="12"/>
    </location>
</feature>
<feature type="region of interest" description="Disordered" evidence="7">
    <location>
        <begin position="465"/>
        <end position="507"/>
    </location>
</feature>
<feature type="region of interest" description="Disordered" evidence="7">
    <location>
        <begin position="277"/>
        <end position="296"/>
    </location>
</feature>
<reference evidence="9 10" key="1">
    <citation type="submission" date="2018-11" db="EMBL/GenBank/DDBJ databases">
        <title>Genome sequence and assembly of Colletotrichum spinosum.</title>
        <authorList>
            <person name="Gan P."/>
            <person name="Shirasu K."/>
        </authorList>
    </citation>
    <scope>NUCLEOTIDE SEQUENCE [LARGE SCALE GENOMIC DNA]</scope>
    <source>
        <strain evidence="9 10">CBS 515.97</strain>
    </source>
</reference>
<feature type="region of interest" description="Disordered" evidence="7">
    <location>
        <begin position="329"/>
        <end position="422"/>
    </location>
</feature>
<feature type="compositionally biased region" description="Basic and acidic residues" evidence="7">
    <location>
        <begin position="469"/>
        <end position="507"/>
    </location>
</feature>
<feature type="region of interest" description="Disordered" evidence="7">
    <location>
        <begin position="1"/>
        <end position="102"/>
    </location>
</feature>
<proteinExistence type="predicted"/>
<feature type="compositionally biased region" description="Low complexity" evidence="7">
    <location>
        <begin position="14"/>
        <end position="31"/>
    </location>
</feature>
<keyword evidence="2 5" id="KW-0238">DNA-binding</keyword>
<dbReference type="PANTHER" id="PTHR24323">
    <property type="entry name" value="CEH-10 HOMEODOMAIN-CONTAINING HOMOLOG"/>
    <property type="match status" value="1"/>
</dbReference>
<organism evidence="9 10">
    <name type="scientific">Colletotrichum spinosum</name>
    <dbReference type="NCBI Taxonomy" id="1347390"/>
    <lineage>
        <taxon>Eukaryota</taxon>
        <taxon>Fungi</taxon>
        <taxon>Dikarya</taxon>
        <taxon>Ascomycota</taxon>
        <taxon>Pezizomycotina</taxon>
        <taxon>Sordariomycetes</taxon>
        <taxon>Hypocreomycetidae</taxon>
        <taxon>Glomerellales</taxon>
        <taxon>Glomerellaceae</taxon>
        <taxon>Colletotrichum</taxon>
        <taxon>Colletotrichum orbiculare species complex</taxon>
    </lineage>
</organism>
<comment type="subcellular location">
    <subcellularLocation>
        <location evidence="1 5 6">Nucleus</location>
    </subcellularLocation>
</comment>
<evidence type="ECO:0000256" key="1">
    <source>
        <dbReference type="ARBA" id="ARBA00004123"/>
    </source>
</evidence>
<dbReference type="GO" id="GO:0000976">
    <property type="term" value="F:transcription cis-regulatory region binding"/>
    <property type="evidence" value="ECO:0007669"/>
    <property type="project" value="TreeGrafter"/>
</dbReference>
<dbReference type="Gene3D" id="1.10.10.60">
    <property type="entry name" value="Homeodomain-like"/>
    <property type="match status" value="1"/>
</dbReference>
<evidence type="ECO:0000256" key="2">
    <source>
        <dbReference type="ARBA" id="ARBA00023125"/>
    </source>
</evidence>
<keyword evidence="10" id="KW-1185">Reference proteome</keyword>
<evidence type="ECO:0000256" key="7">
    <source>
        <dbReference type="SAM" id="MobiDB-lite"/>
    </source>
</evidence>
<feature type="compositionally biased region" description="Polar residues" evidence="7">
    <location>
        <begin position="280"/>
        <end position="296"/>
    </location>
</feature>
<dbReference type="EMBL" id="QAPG01000108">
    <property type="protein sequence ID" value="TDZ31216.1"/>
    <property type="molecule type" value="Genomic_DNA"/>
</dbReference>
<evidence type="ECO:0000256" key="3">
    <source>
        <dbReference type="ARBA" id="ARBA00023155"/>
    </source>
</evidence>
<feature type="compositionally biased region" description="Polar residues" evidence="7">
    <location>
        <begin position="37"/>
        <end position="48"/>
    </location>
</feature>
<dbReference type="AlphaFoldDB" id="A0A4R8Q3G5"/>
<feature type="compositionally biased region" description="Polar residues" evidence="7">
    <location>
        <begin position="358"/>
        <end position="371"/>
    </location>
</feature>
<feature type="compositionally biased region" description="Polar residues" evidence="7">
    <location>
        <begin position="329"/>
        <end position="342"/>
    </location>
</feature>